<reference evidence="2 3" key="1">
    <citation type="submission" date="2021-06" db="EMBL/GenBank/DDBJ databases">
        <title>Caerostris extrusa draft genome.</title>
        <authorList>
            <person name="Kono N."/>
            <person name="Arakawa K."/>
        </authorList>
    </citation>
    <scope>NUCLEOTIDE SEQUENCE [LARGE SCALE GENOMIC DNA]</scope>
</reference>
<feature type="compositionally biased region" description="Basic and acidic residues" evidence="1">
    <location>
        <begin position="1"/>
        <end position="13"/>
    </location>
</feature>
<comment type="caution">
    <text evidence="2">The sequence shown here is derived from an EMBL/GenBank/DDBJ whole genome shotgun (WGS) entry which is preliminary data.</text>
</comment>
<protein>
    <submittedName>
        <fullName evidence="2">Uncharacterized protein</fullName>
    </submittedName>
</protein>
<feature type="non-terminal residue" evidence="2">
    <location>
        <position position="1"/>
    </location>
</feature>
<evidence type="ECO:0000313" key="3">
    <source>
        <dbReference type="Proteomes" id="UP001054945"/>
    </source>
</evidence>
<sequence>CVKNTAFEHKSQKENWQGVNSEMDNAQPEDSRRLMKGVATATQLKQTENPAQALSTAPAEETSN</sequence>
<organism evidence="2 3">
    <name type="scientific">Caerostris extrusa</name>
    <name type="common">Bark spider</name>
    <name type="synonym">Caerostris bankana</name>
    <dbReference type="NCBI Taxonomy" id="172846"/>
    <lineage>
        <taxon>Eukaryota</taxon>
        <taxon>Metazoa</taxon>
        <taxon>Ecdysozoa</taxon>
        <taxon>Arthropoda</taxon>
        <taxon>Chelicerata</taxon>
        <taxon>Arachnida</taxon>
        <taxon>Araneae</taxon>
        <taxon>Araneomorphae</taxon>
        <taxon>Entelegynae</taxon>
        <taxon>Araneoidea</taxon>
        <taxon>Araneidae</taxon>
        <taxon>Caerostris</taxon>
    </lineage>
</organism>
<dbReference type="EMBL" id="BPLR01006546">
    <property type="protein sequence ID" value="GIY10623.1"/>
    <property type="molecule type" value="Genomic_DNA"/>
</dbReference>
<proteinExistence type="predicted"/>
<feature type="compositionally biased region" description="Polar residues" evidence="1">
    <location>
        <begin position="14"/>
        <end position="24"/>
    </location>
</feature>
<keyword evidence="3" id="KW-1185">Reference proteome</keyword>
<feature type="region of interest" description="Disordered" evidence="1">
    <location>
        <begin position="1"/>
        <end position="64"/>
    </location>
</feature>
<evidence type="ECO:0000256" key="1">
    <source>
        <dbReference type="SAM" id="MobiDB-lite"/>
    </source>
</evidence>
<gene>
    <name evidence="2" type="ORF">CEXT_141861</name>
</gene>
<name>A0AAV4QSK9_CAEEX</name>
<evidence type="ECO:0000313" key="2">
    <source>
        <dbReference type="EMBL" id="GIY10623.1"/>
    </source>
</evidence>
<accession>A0AAV4QSK9</accession>
<dbReference type="Proteomes" id="UP001054945">
    <property type="component" value="Unassembled WGS sequence"/>
</dbReference>
<feature type="compositionally biased region" description="Polar residues" evidence="1">
    <location>
        <begin position="40"/>
        <end position="64"/>
    </location>
</feature>
<dbReference type="AlphaFoldDB" id="A0AAV4QSK9"/>